<name>A0A2N1PTC0_9BACT</name>
<organism evidence="2 3">
    <name type="scientific">Candidatus Wallbacteria bacterium HGW-Wallbacteria-1</name>
    <dbReference type="NCBI Taxonomy" id="2013854"/>
    <lineage>
        <taxon>Bacteria</taxon>
        <taxon>Candidatus Walliibacteriota</taxon>
    </lineage>
</organism>
<accession>A0A2N1PTC0</accession>
<protein>
    <submittedName>
        <fullName evidence="2">Uncharacterized protein</fullName>
    </submittedName>
</protein>
<feature type="region of interest" description="Disordered" evidence="1">
    <location>
        <begin position="171"/>
        <end position="213"/>
    </location>
</feature>
<proteinExistence type="predicted"/>
<sequence>MQFLKSNLYISVFLVVFFVFLQLTAGFCHDSMVDEGYPFKVTFASKVSRAYRRQPEIVRAARLFQTHKWISARQIIQDIKNEDMTVLFMKYVMARSFGLDSEVRRIQDILARTAASRLVTFKKLIDSRETRAIIAHYHRDHLKVNIGSLRAQAALTRKIADQAIASAAPMGSNSFEDRASVQQKSADASDVVPVQEMDTSESRPQGPQEDGAE</sequence>
<dbReference type="AlphaFoldDB" id="A0A2N1PTC0"/>
<comment type="caution">
    <text evidence="2">The sequence shown here is derived from an EMBL/GenBank/DDBJ whole genome shotgun (WGS) entry which is preliminary data.</text>
</comment>
<dbReference type="EMBL" id="PGXC01000003">
    <property type="protein sequence ID" value="PKK91522.1"/>
    <property type="molecule type" value="Genomic_DNA"/>
</dbReference>
<dbReference type="Proteomes" id="UP000233256">
    <property type="component" value="Unassembled WGS sequence"/>
</dbReference>
<evidence type="ECO:0000313" key="3">
    <source>
        <dbReference type="Proteomes" id="UP000233256"/>
    </source>
</evidence>
<evidence type="ECO:0000256" key="1">
    <source>
        <dbReference type="SAM" id="MobiDB-lite"/>
    </source>
</evidence>
<gene>
    <name evidence="2" type="ORF">CVV64_07140</name>
</gene>
<reference evidence="2 3" key="1">
    <citation type="journal article" date="2017" name="ISME J.">
        <title>Potential for microbial H2 and metal transformations associated with novel bacteria and archaea in deep terrestrial subsurface sediments.</title>
        <authorList>
            <person name="Hernsdorf A.W."/>
            <person name="Amano Y."/>
            <person name="Miyakawa K."/>
            <person name="Ise K."/>
            <person name="Suzuki Y."/>
            <person name="Anantharaman K."/>
            <person name="Probst A."/>
            <person name="Burstein D."/>
            <person name="Thomas B.C."/>
            <person name="Banfield J.F."/>
        </authorList>
    </citation>
    <scope>NUCLEOTIDE SEQUENCE [LARGE SCALE GENOMIC DNA]</scope>
    <source>
        <strain evidence="2">HGW-Wallbacteria-1</strain>
    </source>
</reference>
<evidence type="ECO:0000313" key="2">
    <source>
        <dbReference type="EMBL" id="PKK91522.1"/>
    </source>
</evidence>